<dbReference type="EC" id="3.4.21.89" evidence="3 7"/>
<dbReference type="InterPro" id="IPR036286">
    <property type="entry name" value="LexA/Signal_pep-like_sf"/>
</dbReference>
<feature type="domain" description="Peptidase S26" evidence="8">
    <location>
        <begin position="17"/>
        <end position="244"/>
    </location>
</feature>
<comment type="caution">
    <text evidence="9">The sequence shown here is derived from an EMBL/GenBank/DDBJ whole genome shotgun (WGS) entry which is preliminary data.</text>
</comment>
<dbReference type="AlphaFoldDB" id="A0A2P7QRN6"/>
<keyword evidence="10" id="KW-1185">Reference proteome</keyword>
<dbReference type="InterPro" id="IPR019533">
    <property type="entry name" value="Peptidase_S26"/>
</dbReference>
<keyword evidence="7" id="KW-1133">Transmembrane helix</keyword>
<name>A0A2P7QRN6_9SPHN</name>
<comment type="similarity">
    <text evidence="2 7">Belongs to the peptidase S26 family.</text>
</comment>
<keyword evidence="7" id="KW-0645">Protease</keyword>
<dbReference type="PRINTS" id="PR00727">
    <property type="entry name" value="LEADERPTASE"/>
</dbReference>
<evidence type="ECO:0000256" key="4">
    <source>
        <dbReference type="ARBA" id="ARBA00019232"/>
    </source>
</evidence>
<accession>A0A2P7QRN6</accession>
<dbReference type="OrthoDB" id="9815782at2"/>
<proteinExistence type="inferred from homology"/>
<dbReference type="Pfam" id="PF10502">
    <property type="entry name" value="Peptidase_S26"/>
    <property type="match status" value="1"/>
</dbReference>
<dbReference type="PROSITE" id="PS00760">
    <property type="entry name" value="SPASE_I_2"/>
    <property type="match status" value="1"/>
</dbReference>
<evidence type="ECO:0000256" key="1">
    <source>
        <dbReference type="ARBA" id="ARBA00000677"/>
    </source>
</evidence>
<evidence type="ECO:0000259" key="8">
    <source>
        <dbReference type="Pfam" id="PF10502"/>
    </source>
</evidence>
<feature type="active site" evidence="6">
    <location>
        <position position="106"/>
    </location>
</feature>
<dbReference type="GO" id="GO:0006465">
    <property type="term" value="P:signal peptide processing"/>
    <property type="evidence" value="ECO:0007669"/>
    <property type="project" value="InterPro"/>
</dbReference>
<keyword evidence="7" id="KW-0472">Membrane</keyword>
<evidence type="ECO:0000256" key="7">
    <source>
        <dbReference type="RuleBase" id="RU362042"/>
    </source>
</evidence>
<dbReference type="CDD" id="cd06530">
    <property type="entry name" value="S26_SPase_I"/>
    <property type="match status" value="1"/>
</dbReference>
<feature type="active site" evidence="6">
    <location>
        <position position="46"/>
    </location>
</feature>
<evidence type="ECO:0000256" key="3">
    <source>
        <dbReference type="ARBA" id="ARBA00013208"/>
    </source>
</evidence>
<keyword evidence="7" id="KW-0812">Transmembrane</keyword>
<dbReference type="EMBL" id="PXYI01000003">
    <property type="protein sequence ID" value="PSJ40607.1"/>
    <property type="molecule type" value="Genomic_DNA"/>
</dbReference>
<keyword evidence="5 7" id="KW-0378">Hydrolase</keyword>
<evidence type="ECO:0000256" key="6">
    <source>
        <dbReference type="PIRSR" id="PIRSR600223-1"/>
    </source>
</evidence>
<evidence type="ECO:0000313" key="10">
    <source>
        <dbReference type="Proteomes" id="UP000241167"/>
    </source>
</evidence>
<evidence type="ECO:0000256" key="5">
    <source>
        <dbReference type="ARBA" id="ARBA00022801"/>
    </source>
</evidence>
<dbReference type="PANTHER" id="PTHR43390:SF1">
    <property type="entry name" value="CHLOROPLAST PROCESSING PEPTIDASE"/>
    <property type="match status" value="1"/>
</dbReference>
<gene>
    <name evidence="9" type="primary">lepB</name>
    <name evidence="9" type="ORF">C7I55_09795</name>
</gene>
<protein>
    <recommendedName>
        <fullName evidence="4 7">Signal peptidase I</fullName>
        <ecNumber evidence="3 7">3.4.21.89</ecNumber>
    </recommendedName>
</protein>
<dbReference type="PROSITE" id="PS00761">
    <property type="entry name" value="SPASE_I_3"/>
    <property type="match status" value="1"/>
</dbReference>
<dbReference type="Gene3D" id="2.10.109.10">
    <property type="entry name" value="Umud Fragment, subunit A"/>
    <property type="match status" value="1"/>
</dbReference>
<dbReference type="NCBIfam" id="TIGR02227">
    <property type="entry name" value="sigpep_I_bact"/>
    <property type="match status" value="1"/>
</dbReference>
<dbReference type="PANTHER" id="PTHR43390">
    <property type="entry name" value="SIGNAL PEPTIDASE I"/>
    <property type="match status" value="1"/>
</dbReference>
<dbReference type="InterPro" id="IPR019757">
    <property type="entry name" value="Pept_S26A_signal_pept_1_Lys-AS"/>
</dbReference>
<organism evidence="9 10">
    <name type="scientific">Allosphingosinicella deserti</name>
    <dbReference type="NCBI Taxonomy" id="2116704"/>
    <lineage>
        <taxon>Bacteria</taxon>
        <taxon>Pseudomonadati</taxon>
        <taxon>Pseudomonadota</taxon>
        <taxon>Alphaproteobacteria</taxon>
        <taxon>Sphingomonadales</taxon>
        <taxon>Sphingomonadaceae</taxon>
        <taxon>Allosphingosinicella</taxon>
    </lineage>
</organism>
<evidence type="ECO:0000313" key="9">
    <source>
        <dbReference type="EMBL" id="PSJ40607.1"/>
    </source>
</evidence>
<dbReference type="Proteomes" id="UP000241167">
    <property type="component" value="Unassembled WGS sequence"/>
</dbReference>
<dbReference type="SUPFAM" id="SSF51306">
    <property type="entry name" value="LexA/Signal peptidase"/>
    <property type="match status" value="1"/>
</dbReference>
<evidence type="ECO:0000256" key="2">
    <source>
        <dbReference type="ARBA" id="ARBA00009370"/>
    </source>
</evidence>
<reference evidence="9 10" key="1">
    <citation type="submission" date="2018-03" db="EMBL/GenBank/DDBJ databases">
        <title>The draft genome of Sphingosinicella sp. GL-C-18.</title>
        <authorList>
            <person name="Liu L."/>
            <person name="Li L."/>
            <person name="Liang L."/>
            <person name="Zhang X."/>
            <person name="Wang T."/>
        </authorList>
    </citation>
    <scope>NUCLEOTIDE SEQUENCE [LARGE SCALE GENOMIC DNA]</scope>
    <source>
        <strain evidence="9 10">GL-C-18</strain>
    </source>
</reference>
<dbReference type="InterPro" id="IPR000223">
    <property type="entry name" value="Pept_S26A_signal_pept_1"/>
</dbReference>
<dbReference type="RefSeq" id="WP_106512759.1">
    <property type="nucleotide sequence ID" value="NZ_PXYI01000003.1"/>
</dbReference>
<feature type="transmembrane region" description="Helical" evidence="7">
    <location>
        <begin position="21"/>
        <end position="42"/>
    </location>
</feature>
<dbReference type="GO" id="GO:0016020">
    <property type="term" value="C:membrane"/>
    <property type="evidence" value="ECO:0007669"/>
    <property type="project" value="UniProtKB-SubCell"/>
</dbReference>
<dbReference type="InterPro" id="IPR019758">
    <property type="entry name" value="Pept_S26A_signal_pept_1_CS"/>
</dbReference>
<comment type="subcellular location">
    <subcellularLocation>
        <location evidence="7">Membrane</location>
        <topology evidence="7">Single-pass type II membrane protein</topology>
    </subcellularLocation>
</comment>
<comment type="catalytic activity">
    <reaction evidence="1 7">
        <text>Cleavage of hydrophobic, N-terminal signal or leader sequences from secreted and periplasmic proteins.</text>
        <dbReference type="EC" id="3.4.21.89"/>
    </reaction>
</comment>
<sequence>MATKSKTANGKKGGVGETTRFLILLFVFAVLLRTLVVTPFVIPSGSMLPRLMIGEYLFVSKWPYGFSRYSLPFMAPGVEGRLLGGEPERGDVVVFRYPGSEDDWVKRLIGLPGDTIQMRGGQLILNGKPVPKVRIADYLMERTPNSPCRYVVRQAALPTVTENGRTYCRYARFRETLPGGRSYEVLDQWRGEGDDTAVYTVPAGHYFMMGDNRDDSADSRYPQSREGVGFLPRDYLIGRALIVFFSTDGSASWAKPWTWFTAARWNRIGGTF</sequence>
<dbReference type="GO" id="GO:0009003">
    <property type="term" value="F:signal peptidase activity"/>
    <property type="evidence" value="ECO:0007669"/>
    <property type="project" value="UniProtKB-EC"/>
</dbReference>
<dbReference type="GO" id="GO:0004252">
    <property type="term" value="F:serine-type endopeptidase activity"/>
    <property type="evidence" value="ECO:0007669"/>
    <property type="project" value="InterPro"/>
</dbReference>